<evidence type="ECO:0000313" key="3">
    <source>
        <dbReference type="Proteomes" id="UP000186601"/>
    </source>
</evidence>
<dbReference type="OrthoDB" id="3233731at2759"/>
<feature type="compositionally biased region" description="Polar residues" evidence="1">
    <location>
        <begin position="105"/>
        <end position="117"/>
    </location>
</feature>
<feature type="compositionally biased region" description="Low complexity" evidence="1">
    <location>
        <begin position="48"/>
        <end position="60"/>
    </location>
</feature>
<keyword evidence="3" id="KW-1185">Reference proteome</keyword>
<evidence type="ECO:0000313" key="2">
    <source>
        <dbReference type="EMBL" id="PSR73086.1"/>
    </source>
</evidence>
<gene>
    <name evidence="2" type="ORF">PHLCEN_2v11056</name>
</gene>
<evidence type="ECO:0000256" key="1">
    <source>
        <dbReference type="SAM" id="MobiDB-lite"/>
    </source>
</evidence>
<feature type="compositionally biased region" description="Pro residues" evidence="1">
    <location>
        <begin position="156"/>
        <end position="166"/>
    </location>
</feature>
<feature type="compositionally biased region" description="Basic and acidic residues" evidence="1">
    <location>
        <begin position="316"/>
        <end position="329"/>
    </location>
</feature>
<name>A0A2R6NL85_9APHY</name>
<sequence>MQTRSENLQPNYAFLSQPPSSKKRSPPNMGASEGPSQALAENVRRRSSTVASVSAWASTVQPGAPAPSSPSRHGSVADTSRPSDSRSRRQSIKPSPPTPTYIPDSPTSSHDTITPTLKTDHKHDLPSVGYTSIFVTLPKTPPVEYTPDRRRSMSRPPAPAVPPSPAPTTSQPRGLSRLLRPKGHSRSKSAVEVPPPPAASSSKSKTKPPPTHTSITREKKSKYAEMRPPQVATELALAQFTGGGTMEHHMNRYAERQAKNSGAATMMNGQLVGVSGLYQDGEGGVWRDQEEEWEYTHLLAGGNSQDASGPDWVQFDEERGVDASDDRRGSVSTQDSDLDPRYTMRASEPCENEMDVSHSRSTAKHLRKTPEFNLDIFPADHTTHHARSRPADRQRRRPEPLDLAPRSSNFSPSRDRQVDPAEIRRDFLESSFSPPPPAQYVKNASSATLDTFSTKRSALKPAMLNVKGLFKAVGGKKSSRA</sequence>
<protein>
    <submittedName>
        <fullName evidence="2">Uncharacterized protein</fullName>
    </submittedName>
</protein>
<dbReference type="Proteomes" id="UP000186601">
    <property type="component" value="Unassembled WGS sequence"/>
</dbReference>
<comment type="caution">
    <text evidence="2">The sequence shown here is derived from an EMBL/GenBank/DDBJ whole genome shotgun (WGS) entry which is preliminary data.</text>
</comment>
<feature type="compositionally biased region" description="Polar residues" evidence="1">
    <location>
        <begin position="1"/>
        <end position="10"/>
    </location>
</feature>
<proteinExistence type="predicted"/>
<reference evidence="2 3" key="1">
    <citation type="submission" date="2018-02" db="EMBL/GenBank/DDBJ databases">
        <title>Genome sequence of the basidiomycete white-rot fungus Phlebia centrifuga.</title>
        <authorList>
            <person name="Granchi Z."/>
            <person name="Peng M."/>
            <person name="de Vries R.P."/>
            <person name="Hilden K."/>
            <person name="Makela M.R."/>
            <person name="Grigoriev I."/>
            <person name="Riley R."/>
        </authorList>
    </citation>
    <scope>NUCLEOTIDE SEQUENCE [LARGE SCALE GENOMIC DNA]</scope>
    <source>
        <strain evidence="2 3">FBCC195</strain>
    </source>
</reference>
<organism evidence="2 3">
    <name type="scientific">Hermanssonia centrifuga</name>
    <dbReference type="NCBI Taxonomy" id="98765"/>
    <lineage>
        <taxon>Eukaryota</taxon>
        <taxon>Fungi</taxon>
        <taxon>Dikarya</taxon>
        <taxon>Basidiomycota</taxon>
        <taxon>Agaricomycotina</taxon>
        <taxon>Agaricomycetes</taxon>
        <taxon>Polyporales</taxon>
        <taxon>Meruliaceae</taxon>
        <taxon>Hermanssonia</taxon>
    </lineage>
</organism>
<accession>A0A2R6NL85</accession>
<feature type="compositionally biased region" description="Basic and acidic residues" evidence="1">
    <location>
        <begin position="413"/>
        <end position="428"/>
    </location>
</feature>
<dbReference type="AlphaFoldDB" id="A0A2R6NL85"/>
<feature type="compositionally biased region" description="Basic and acidic residues" evidence="1">
    <location>
        <begin position="389"/>
        <end position="400"/>
    </location>
</feature>
<feature type="compositionally biased region" description="Basic and acidic residues" evidence="1">
    <location>
        <begin position="215"/>
        <end position="225"/>
    </location>
</feature>
<dbReference type="EMBL" id="MLYV02001111">
    <property type="protein sequence ID" value="PSR73086.1"/>
    <property type="molecule type" value="Genomic_DNA"/>
</dbReference>
<feature type="region of interest" description="Disordered" evidence="1">
    <location>
        <begin position="1"/>
        <end position="230"/>
    </location>
</feature>
<feature type="region of interest" description="Disordered" evidence="1">
    <location>
        <begin position="300"/>
        <end position="443"/>
    </location>
</feature>